<dbReference type="PANTHER" id="PTHR38681:SF1">
    <property type="entry name" value="RETROVIRUS-RELATED POL POLYPROTEIN FROM TRANSPOSON 412-LIKE PROTEIN"/>
    <property type="match status" value="1"/>
</dbReference>
<dbReference type="AlphaFoldDB" id="A0A4Y2LE68"/>
<feature type="compositionally biased region" description="Polar residues" evidence="1">
    <location>
        <begin position="174"/>
        <end position="183"/>
    </location>
</feature>
<dbReference type="GO" id="GO:0003676">
    <property type="term" value="F:nucleic acid binding"/>
    <property type="evidence" value="ECO:0007669"/>
    <property type="project" value="InterPro"/>
</dbReference>
<evidence type="ECO:0000313" key="4">
    <source>
        <dbReference type="Proteomes" id="UP000499080"/>
    </source>
</evidence>
<accession>A0A4Y2LE68</accession>
<dbReference type="Proteomes" id="UP000499080">
    <property type="component" value="Unassembled WGS sequence"/>
</dbReference>
<feature type="region of interest" description="Disordered" evidence="1">
    <location>
        <begin position="162"/>
        <end position="183"/>
    </location>
</feature>
<organism evidence="3 4">
    <name type="scientific">Araneus ventricosus</name>
    <name type="common">Orbweaver spider</name>
    <name type="synonym">Epeira ventricosa</name>
    <dbReference type="NCBI Taxonomy" id="182803"/>
    <lineage>
        <taxon>Eukaryota</taxon>
        <taxon>Metazoa</taxon>
        <taxon>Ecdysozoa</taxon>
        <taxon>Arthropoda</taxon>
        <taxon>Chelicerata</taxon>
        <taxon>Arachnida</taxon>
        <taxon>Araneae</taxon>
        <taxon>Araneomorphae</taxon>
        <taxon>Entelegynae</taxon>
        <taxon>Araneoidea</taxon>
        <taxon>Araneidae</taxon>
        <taxon>Araneus</taxon>
    </lineage>
</organism>
<reference evidence="3 4" key="1">
    <citation type="journal article" date="2019" name="Sci. Rep.">
        <title>Orb-weaving spider Araneus ventricosus genome elucidates the spidroin gene catalogue.</title>
        <authorList>
            <person name="Kono N."/>
            <person name="Nakamura H."/>
            <person name="Ohtoshi R."/>
            <person name="Moran D.A.P."/>
            <person name="Shinohara A."/>
            <person name="Yoshida Y."/>
            <person name="Fujiwara M."/>
            <person name="Mori M."/>
            <person name="Tomita M."/>
            <person name="Arakawa K."/>
        </authorList>
    </citation>
    <scope>NUCLEOTIDE SEQUENCE [LARGE SCALE GENOMIC DNA]</scope>
</reference>
<dbReference type="PANTHER" id="PTHR38681">
    <property type="entry name" value="RETROVIRUS-RELATED POL POLYPROTEIN FROM TRANSPOSON 412-LIKE PROTEIN-RELATED"/>
    <property type="match status" value="1"/>
</dbReference>
<feature type="domain" description="Integrase catalytic" evidence="2">
    <location>
        <begin position="1"/>
        <end position="150"/>
    </location>
</feature>
<name>A0A4Y2LE68_ARAVE</name>
<dbReference type="InterPro" id="IPR001584">
    <property type="entry name" value="Integrase_cat-core"/>
</dbReference>
<dbReference type="OrthoDB" id="6436825at2759"/>
<protein>
    <recommendedName>
        <fullName evidence="2">Integrase catalytic domain-containing protein</fullName>
    </recommendedName>
</protein>
<comment type="caution">
    <text evidence="3">The sequence shown here is derived from an EMBL/GenBank/DDBJ whole genome shotgun (WGS) entry which is preliminary data.</text>
</comment>
<evidence type="ECO:0000259" key="2">
    <source>
        <dbReference type="PROSITE" id="PS50994"/>
    </source>
</evidence>
<dbReference type="PROSITE" id="PS50994">
    <property type="entry name" value="INTEGRASE"/>
    <property type="match status" value="1"/>
</dbReference>
<evidence type="ECO:0000313" key="3">
    <source>
        <dbReference type="EMBL" id="GBN11647.1"/>
    </source>
</evidence>
<dbReference type="InterPro" id="IPR036397">
    <property type="entry name" value="RNaseH_sf"/>
</dbReference>
<proteinExistence type="predicted"/>
<dbReference type="InterPro" id="IPR012337">
    <property type="entry name" value="RNaseH-like_sf"/>
</dbReference>
<gene>
    <name evidence="3" type="ORF">AVEN_85111_1</name>
</gene>
<dbReference type="Gene3D" id="3.30.420.10">
    <property type="entry name" value="Ribonuclease H-like superfamily/Ribonuclease H"/>
    <property type="match status" value="1"/>
</dbReference>
<sequence>MGRDYSRPDMIAETTARALKHGWISRFECPATITTDRGTNFQSNLFRELTRMLGCNKIRSISYHPQANGIIERLHRHLKSVLKAPHKMDRNASNSTIRSDKVNPPLTPPYTGIHLVISRNDKNFIIDLNGKQSTVSFDRVKPAYLLADDTDHSDQTQFQSIIEEPTPAAPNPTKPSTTRCGHK</sequence>
<keyword evidence="4" id="KW-1185">Reference proteome</keyword>
<dbReference type="SUPFAM" id="SSF53098">
    <property type="entry name" value="Ribonuclease H-like"/>
    <property type="match status" value="1"/>
</dbReference>
<dbReference type="GO" id="GO:0015074">
    <property type="term" value="P:DNA integration"/>
    <property type="evidence" value="ECO:0007669"/>
    <property type="project" value="InterPro"/>
</dbReference>
<dbReference type="EMBL" id="BGPR01198608">
    <property type="protein sequence ID" value="GBN11647.1"/>
    <property type="molecule type" value="Genomic_DNA"/>
</dbReference>
<feature type="non-terminal residue" evidence="3">
    <location>
        <position position="183"/>
    </location>
</feature>
<evidence type="ECO:0000256" key="1">
    <source>
        <dbReference type="SAM" id="MobiDB-lite"/>
    </source>
</evidence>